<feature type="transmembrane region" description="Helical" evidence="1">
    <location>
        <begin position="2818"/>
        <end position="2842"/>
    </location>
</feature>
<comment type="caution">
    <text evidence="3">The sequence shown here is derived from an EMBL/GenBank/DDBJ whole genome shotgun (WGS) entry which is preliminary data.</text>
</comment>
<dbReference type="InterPro" id="IPR006212">
    <property type="entry name" value="Furin_repeat"/>
</dbReference>
<evidence type="ECO:0000256" key="2">
    <source>
        <dbReference type="SAM" id="SignalP"/>
    </source>
</evidence>
<feature type="transmembrane region" description="Helical" evidence="1">
    <location>
        <begin position="2631"/>
        <end position="2655"/>
    </location>
</feature>
<proteinExistence type="predicted"/>
<keyword evidence="1" id="KW-1133">Transmembrane helix</keyword>
<feature type="transmembrane region" description="Helical" evidence="1">
    <location>
        <begin position="2675"/>
        <end position="2699"/>
    </location>
</feature>
<feature type="transmembrane region" description="Helical" evidence="1">
    <location>
        <begin position="2755"/>
        <end position="2777"/>
    </location>
</feature>
<feature type="transmembrane region" description="Helical" evidence="1">
    <location>
        <begin position="2597"/>
        <end position="2619"/>
    </location>
</feature>
<name>A0A8S1R5W9_9CILI</name>
<dbReference type="CDD" id="cd00064">
    <property type="entry name" value="FU"/>
    <property type="match status" value="1"/>
</dbReference>
<dbReference type="Proteomes" id="UP000692954">
    <property type="component" value="Unassembled WGS sequence"/>
</dbReference>
<dbReference type="PANTHER" id="PTHR11319:SF35">
    <property type="entry name" value="OUTER MEMBRANE PROTEIN PMPC-RELATED"/>
    <property type="match status" value="1"/>
</dbReference>
<keyword evidence="4" id="KW-1185">Reference proteome</keyword>
<protein>
    <recommendedName>
        <fullName evidence="5">Transmembrane protein</fullName>
    </recommendedName>
</protein>
<feature type="transmembrane region" description="Helical" evidence="1">
    <location>
        <begin position="2789"/>
        <end position="2806"/>
    </location>
</feature>
<feature type="transmembrane region" description="Helical" evidence="1">
    <location>
        <begin position="2482"/>
        <end position="2504"/>
    </location>
</feature>
<evidence type="ECO:0008006" key="5">
    <source>
        <dbReference type="Google" id="ProtNLM"/>
    </source>
</evidence>
<reference evidence="3" key="1">
    <citation type="submission" date="2021-01" db="EMBL/GenBank/DDBJ databases">
        <authorList>
            <consortium name="Genoscope - CEA"/>
            <person name="William W."/>
        </authorList>
    </citation>
    <scope>NUCLEOTIDE SEQUENCE</scope>
</reference>
<dbReference type="PANTHER" id="PTHR11319">
    <property type="entry name" value="G PROTEIN-COUPLED RECEPTOR-RELATED"/>
    <property type="match status" value="1"/>
</dbReference>
<feature type="signal peptide" evidence="2">
    <location>
        <begin position="1"/>
        <end position="20"/>
    </location>
</feature>
<evidence type="ECO:0000256" key="1">
    <source>
        <dbReference type="SAM" id="Phobius"/>
    </source>
</evidence>
<keyword evidence="1" id="KW-0472">Membrane</keyword>
<sequence>MRNDIIALLVALILPQFAYSSCNYLNPEFNKNSGIEPLQDIEIGLDEKVVLGNQNIGYGLWMKYQPFGSNFDINDVFSSQTKDKSRNSFVYLLEEQQTKSRILTFYIEISSLTLQIIHHIDYSFQTQKSKISINFDPLNYDGKWILFYFYFNYQSQQTTIAFILENQILNPKIHLIDDVPSLPNIIRQVIGGKYFLEDDNISLILSQFQGKISQIFSEGDTNLFSENNNLNQFMQNCKMETLCRESTYKLSYYDEEYRGIRFLSETIPVIEFPIYIVQGWIRIKELRKQHHEMVILRITINKDYNDDFTIGDKELYLKYFQDQQSDDNGFEITTYSYVFPSRTVYQSQQKDIIRVTGIEYLNLLGNWHYIQYEIGTRGNEQQAQFQIYFPSQQKVLKFGWEHPIYHFSSIQLQFHFGGDKHTQNFMSGYLLNWILTTYCTAPLTTFSPKCHYSCQTCNGPFFDNCLTCPINSNRIFLTNKNTCPCKTQYVDIKDQSNCELAFSIYPQLTLLEKKQKCKIDGYQFCDFSFKICSQGYFLYNSTCLQCPGYSPITRNYFYCSNCFFKPEQFSFMLECTEDTIQLENSCHTIERSYSQIQSFIVFQNSQNELELKENSLKNDCNDGYFLDIDNYCIPCFQGCQLCKNIEYCLTCKKGYYLTKEFQCKECKDCKECQLQFNSLRCISCHIGQYLNSNGTCTSCGSYCANCNNNRKCYYCDDPKMYYLTIDGENCQYCQISNCIYCYQYYVKEGLIYSTLDINFVNDQNYYSSLNIGCALCENNYYFNQVSLKCELIVVMNEEYNENEQCTFGLITDNQGSNYCLISKNRYTSTQNTDCSDLYDCVQCIQNYSEGISFCIICDQGYYSSILTGECHLCDFSCFVCIQQNKIYKDYWKQDIKAYYKFVLNQDNSHPFEKYATLSSQYDFEIICTKCNVGYILYEHQCIYDCDYDCTNCQVINGIATCVQCIEDQVEIRKSQYIQQCKNYEDCYYKAILAYNTYCSKEDYQNQLNSKSGNQKVDFQKKNIYIDYLQSLYTLDSLFSQAIKYLDSSLVREIDFQFTLIQGTTPKCQIKDFQTFETFILSSKSQIAAVNLKFIGNSDTTILRIQQLNINSFTSVIFEILQLETQIMFDVISVEQVEFKNCIFLSINQFAIQPQIKYLNLINLEFRNLSSINSTIFDSVTKNCQIQLNQIKITQSKFQNSSLFYLYAKSQNAVSSLRIQGISIFQTQLDNSFIIKIKNQKDFEYGDIILDFVQLKDVRISNQSSIFQVLGANFFQTNNIIITDCQFFYQSYFYMSNIIQIKGININNIQLVDSNLFSNKIDNYTSDISLSEQENLFIIQSKIENIQYNRAQSIIQIVQISQAHKMNVKLEYFNLNNCTYTIKQIPNSLSYNKSNIYIECYYCTFNEFSILRGYGLPDITILNSRNIEINNFYLIQMNQYYFKTLHSSLDCVNNYAQNLMSYYLYIGFFQNITISNLYLNSSITFNYPFIIFRGFNEMDTTLSLNLILKDSTFDSNMLIITRSNVATSIIDIQSELISTLTFDNVTFSNNHLNSYFQDMTKQSASTLLISLQQGNIKILNSIFLQNIMTNSTDSIMYIKATQIQISNTNFKNNNIISFSRITKNLLLFNQIDQQTLKNIFPINSRSGNGILISSNIMLSNLIVVQSYSNQGGGFSLITQSTSIINIQNSQFSNTLTSLSSYSYSLGGCIYIDSQLSTLKLIINNTIFDKCFSRKEGGALYLIPSAKQNYISMTNLKVSNCFSIQNTFISFSLSNLEKVQLDVYLNQIDFFATEKGFEEYISLLEFPTITELDDIRNNNPIIMFKYGKINIVNCNFHNIHIQSLINIELANNIILENIRVINSTLLYSTLIKVNLKNSQNGQLILKNLTFLNITEHQSNINKSESPCLWENQKYLETLKCQYNTTSNINFNINESNISLQQIQKECNKNQFYENIKYNFSLIEIEDVNDNHHIKAESLIFNSVNCSKCQHGLISFLNIKQVEKDNIFIKNINMANCVCGQTGCLSILQYWNENILATEMIPNNLNKRLLQQHDYTKLAFQVSNQVKIIDSLFLNNNAIFGGSLFIVETQVLIHNCRFQNNSASIGGAIYFYSKNSTLLIFDSFIIENNAQIAGGIFLNEQSIQETKQLDVIMLNNNSTKFGQDIYESPRSLTISVDAGKTFLNKKIVFKNSSKIIEQIQIVPYKVLGSSQRVNFLTYPSGISISSYEYFDLENLNFIPYNLTFRIIPLNKFNHQMKKQTNSFCILSYNVFNLTDNSILINYPAQLSLTKVEFNQTSEDFNLDDIKIIFDPLVNEDIVLRLNINCNNIKIPQYNLEPPYNIQNLITDYELIVDLKTFNCQLGEYLNSTSGGCIFCDPSLQFYSVQVNAQSCNYKDDQKMRSIKSSMIELKSEYWRAYYYSDKIEHCFHNVNNCLGGWKPGYQSCFLGHIGALCEQCDLYNIRGDGFYSISSPYQCGNCNQILDNVLTICLISFWTLISTFLSVLGTIRNINDLILEIRLKSFKINPINSKVSSAILIKVFTNYFQILSTISTFQLQIPPEITSIINNVGNPIDSMAYSFDCFLITISDILIIYFRIIWSLITAASFLVIFFIFGGLVILMKFVKFKFSFISTAFLYIFIYVQPNLIGGLISLLSYRLISNELWIQGNVAYRYDNNNHFLWLLSFCLPLILLFGILLPTYFFYKLYINKNFLDQTQIRQNWGYLYNEYKQKAYFWEIIKILQKELIIIVLAYYEDHVPIKASLVFLCLFAYIYLTNSFQPYYTGYMNQLDKQSIIICAISAILGSQIYVAQQSNLIEIIWPFYIIIGIINLFFIIKIVVKIIFAYFNKLYDQIENIRELIFKYFPSLIKLANQNFGFLQSKKKQKARIKERFAKIKGYLIYKAKLIIQYKRTQKFDFPIQNRSDSSHFQNLYSSGLKLSPVKSSQNQQSYILDQFDDQKSSFFQLMSQMQGSLSRQTPIETSKVINSSKQ</sequence>
<dbReference type="EMBL" id="CAJJDN010000138">
    <property type="protein sequence ID" value="CAD8122482.1"/>
    <property type="molecule type" value="Genomic_DNA"/>
</dbReference>
<feature type="chain" id="PRO_5035803426" description="Transmembrane protein" evidence="2">
    <location>
        <begin position="21"/>
        <end position="2986"/>
    </location>
</feature>
<accession>A0A8S1R5W9</accession>
<keyword evidence="2" id="KW-0732">Signal</keyword>
<organism evidence="3 4">
    <name type="scientific">Paramecium sonneborni</name>
    <dbReference type="NCBI Taxonomy" id="65129"/>
    <lineage>
        <taxon>Eukaryota</taxon>
        <taxon>Sar</taxon>
        <taxon>Alveolata</taxon>
        <taxon>Ciliophora</taxon>
        <taxon>Intramacronucleata</taxon>
        <taxon>Oligohymenophorea</taxon>
        <taxon>Peniculida</taxon>
        <taxon>Parameciidae</taxon>
        <taxon>Paramecium</taxon>
    </lineage>
</organism>
<evidence type="ECO:0000313" key="3">
    <source>
        <dbReference type="EMBL" id="CAD8122482.1"/>
    </source>
</evidence>
<dbReference type="OrthoDB" id="297383at2759"/>
<gene>
    <name evidence="3" type="ORF">PSON_ATCC_30995.1.T1380156</name>
</gene>
<evidence type="ECO:0000313" key="4">
    <source>
        <dbReference type="Proteomes" id="UP000692954"/>
    </source>
</evidence>
<keyword evidence="1" id="KW-0812">Transmembrane</keyword>